<feature type="region of interest" description="Disordered" evidence="1">
    <location>
        <begin position="1"/>
        <end position="30"/>
    </location>
</feature>
<keyword evidence="3" id="KW-1185">Reference proteome</keyword>
<dbReference type="GeneTree" id="ENSGT00660000097123"/>
<dbReference type="Proteomes" id="UP000008144">
    <property type="component" value="Unassembled WGS sequence"/>
</dbReference>
<protein>
    <submittedName>
        <fullName evidence="2">Uncharacterized protein</fullName>
    </submittedName>
</protein>
<name>H2XN12_CIOIN</name>
<dbReference type="HOGENOM" id="CLU_2830484_0_0_1"/>
<accession>H2XN12</accession>
<evidence type="ECO:0000256" key="1">
    <source>
        <dbReference type="SAM" id="MobiDB-lite"/>
    </source>
</evidence>
<sequence length="66" mass="7147">MPKINPHSTSLPTPMNENGNGKPNGYHRGISTATDVTELNSPRYLSDGVDVYFPTVDENGTQDAQV</sequence>
<proteinExistence type="predicted"/>
<reference evidence="3" key="1">
    <citation type="journal article" date="2002" name="Science">
        <title>The draft genome of Ciona intestinalis: insights into chordate and vertebrate origins.</title>
        <authorList>
            <person name="Dehal P."/>
            <person name="Satou Y."/>
            <person name="Campbell R.K."/>
            <person name="Chapman J."/>
            <person name="Degnan B."/>
            <person name="De Tomaso A."/>
            <person name="Davidson B."/>
            <person name="Di Gregorio A."/>
            <person name="Gelpke M."/>
            <person name="Goodstein D.M."/>
            <person name="Harafuji N."/>
            <person name="Hastings K.E."/>
            <person name="Ho I."/>
            <person name="Hotta K."/>
            <person name="Huang W."/>
            <person name="Kawashima T."/>
            <person name="Lemaire P."/>
            <person name="Martinez D."/>
            <person name="Meinertzhagen I.A."/>
            <person name="Necula S."/>
            <person name="Nonaka M."/>
            <person name="Putnam N."/>
            <person name="Rash S."/>
            <person name="Saiga H."/>
            <person name="Satake M."/>
            <person name="Terry A."/>
            <person name="Yamada L."/>
            <person name="Wang H.G."/>
            <person name="Awazu S."/>
            <person name="Azumi K."/>
            <person name="Boore J."/>
            <person name="Branno M."/>
            <person name="Chin-Bow S."/>
            <person name="DeSantis R."/>
            <person name="Doyle S."/>
            <person name="Francino P."/>
            <person name="Keys D.N."/>
            <person name="Haga S."/>
            <person name="Hayashi H."/>
            <person name="Hino K."/>
            <person name="Imai K.S."/>
            <person name="Inaba K."/>
            <person name="Kano S."/>
            <person name="Kobayashi K."/>
            <person name="Kobayashi M."/>
            <person name="Lee B.I."/>
            <person name="Makabe K.W."/>
            <person name="Manohar C."/>
            <person name="Matassi G."/>
            <person name="Medina M."/>
            <person name="Mochizuki Y."/>
            <person name="Mount S."/>
            <person name="Morishita T."/>
            <person name="Miura S."/>
            <person name="Nakayama A."/>
            <person name="Nishizaka S."/>
            <person name="Nomoto H."/>
            <person name="Ohta F."/>
            <person name="Oishi K."/>
            <person name="Rigoutsos I."/>
            <person name="Sano M."/>
            <person name="Sasaki A."/>
            <person name="Sasakura Y."/>
            <person name="Shoguchi E."/>
            <person name="Shin-i T."/>
            <person name="Spagnuolo A."/>
            <person name="Stainier D."/>
            <person name="Suzuki M.M."/>
            <person name="Tassy O."/>
            <person name="Takatori N."/>
            <person name="Tokuoka M."/>
            <person name="Yagi K."/>
            <person name="Yoshizaki F."/>
            <person name="Wada S."/>
            <person name="Zhang C."/>
            <person name="Hyatt P.D."/>
            <person name="Larimer F."/>
            <person name="Detter C."/>
            <person name="Doggett N."/>
            <person name="Glavina T."/>
            <person name="Hawkins T."/>
            <person name="Richardson P."/>
            <person name="Lucas S."/>
            <person name="Kohara Y."/>
            <person name="Levine M."/>
            <person name="Satoh N."/>
            <person name="Rokhsar D.S."/>
        </authorList>
    </citation>
    <scope>NUCLEOTIDE SEQUENCE [LARGE SCALE GENOMIC DNA]</scope>
</reference>
<dbReference type="AlphaFoldDB" id="H2XN12"/>
<organism evidence="2 3">
    <name type="scientific">Ciona intestinalis</name>
    <name type="common">Transparent sea squirt</name>
    <name type="synonym">Ascidia intestinalis</name>
    <dbReference type="NCBI Taxonomy" id="7719"/>
    <lineage>
        <taxon>Eukaryota</taxon>
        <taxon>Metazoa</taxon>
        <taxon>Chordata</taxon>
        <taxon>Tunicata</taxon>
        <taxon>Ascidiacea</taxon>
        <taxon>Phlebobranchia</taxon>
        <taxon>Cionidae</taxon>
        <taxon>Ciona</taxon>
    </lineage>
</organism>
<evidence type="ECO:0000313" key="3">
    <source>
        <dbReference type="Proteomes" id="UP000008144"/>
    </source>
</evidence>
<evidence type="ECO:0000313" key="2">
    <source>
        <dbReference type="Ensembl" id="ENSCINP00000031045.1"/>
    </source>
</evidence>
<dbReference type="Ensembl" id="ENSCINT00000032213.1">
    <property type="protein sequence ID" value="ENSCINP00000031045.1"/>
    <property type="gene ID" value="ENSCING00000019543.1"/>
</dbReference>
<reference evidence="2" key="2">
    <citation type="submission" date="2025-08" db="UniProtKB">
        <authorList>
            <consortium name="Ensembl"/>
        </authorList>
    </citation>
    <scope>IDENTIFICATION</scope>
</reference>
<feature type="compositionally biased region" description="Polar residues" evidence="1">
    <location>
        <begin position="1"/>
        <end position="21"/>
    </location>
</feature>
<dbReference type="InParanoid" id="H2XN12"/>
<reference evidence="2" key="3">
    <citation type="submission" date="2025-09" db="UniProtKB">
        <authorList>
            <consortium name="Ensembl"/>
        </authorList>
    </citation>
    <scope>IDENTIFICATION</scope>
</reference>